<evidence type="ECO:0000313" key="9">
    <source>
        <dbReference type="Proteomes" id="UP000001070"/>
    </source>
</evidence>
<dbReference type="AlphaFoldDB" id="B4JLS2"/>
<sequence>MVEIQKPHSALKRPSLKRETVVVNNSAPTIKKVTLVPKDEELVAISPERRNWRGIFIALLVIAAVFSLIIFSIFLLSPEDEGLRIRGRRMLPSDILSKSLQWKPFNGTWSNDHELVYRDPTGGLSILNMTDYTTRILMTNSTFRQLNAETFLVAPDQKYVLLQSDSNAEGSRHHVYEVQTANTFPLGPTENIAEAPHLQHVVWAPINPPPPLTPTAAVPATSAAATASATGAAQSTMSPLPSGSIILNSLAVAAAGGAGKPTPTTGSGSGSGTGTGAATGAATVNGSGQANANGGKLAGAYTLNQAIAFVHHNDIYYKPKVQGELVCRITQTGAAGVFYNGVPDWTYENVPELESKRSSIVFSPDGLFLAFLSFNDSDVSEYKYTWMGDNVKYPAVLSQRYPKAGARNPNVTVNVVNLSVIKYIFPTQIKLPAELGNGSYVGGLTWASPIDLSVTVTSRDQTKATTVICRAPHFHCQVVHTEVTINDGWVLPAERPIFSARIAAQLRGSLLRQFQFQQQEPMASDPGKNGVDATTTTTTTVENPANVTNGQTTYEITNGGYLLKRLPVRDGEHGHYRHVVFISSLDRRPVPLTMGRFEVTEIVGWDEAHEIVYFMAAPEKRPGERHLYKISLKLNITETNRTYITSTQPTCLTCDNTESTYRLHRARSTNAADWQRGGRWEDIVARLEPDDCIYDIPKNCLYNRVQFSRDYSYYVQECLGPEAPSVYLVRTASNEKIFVLNAGDVLRHRLSQLAIPQMRTFSVEIRHGFHAQVRLFLPPGMREEEEVAFPLVLHVDASPGSQLVTERFHVDWNWYLCSQRSFIVAQIDGRGSGYQGELLRTQVHGKLGTVEVEDQLGVLTYLRDNLKFIDPLRICAFGWGYGGYAASMMLIDDSQQVLQCAIAINPIVSFGYHYSFFTERYIPLKGDYLRALQEADLTMKAGNIKGRNLMLMHGTADTLVHQEHTLMLVRALVDQQVKFRHQVYPDEDHAIGRSLSHVYKTMEWYFDECFGPVDDNEWDPTGLFDPLANQLIDIDADPGERYNQTMATTTPLSALDELDNRLQALDLMSSSAITLSKVSNKLCNYSSKRKLQQTETTLAKKMRILQQ</sequence>
<dbReference type="InterPro" id="IPR001375">
    <property type="entry name" value="Peptidase_S9_cat"/>
</dbReference>
<dbReference type="Pfam" id="PF00326">
    <property type="entry name" value="Peptidase_S9"/>
    <property type="match status" value="1"/>
</dbReference>
<dbReference type="MEROPS" id="S09.A65"/>
<evidence type="ECO:0000256" key="2">
    <source>
        <dbReference type="ARBA" id="ARBA00023180"/>
    </source>
</evidence>
<gene>
    <name evidence="8" type="primary">Dgri\GH24508</name>
    <name evidence="8" type="ORF">Dgri_GH24508</name>
</gene>
<dbReference type="Proteomes" id="UP000001070">
    <property type="component" value="Unassembled WGS sequence"/>
</dbReference>
<dbReference type="Gene3D" id="3.40.50.1820">
    <property type="entry name" value="alpha/beta hydrolase"/>
    <property type="match status" value="1"/>
</dbReference>
<feature type="region of interest" description="Disordered" evidence="4">
    <location>
        <begin position="257"/>
        <end position="276"/>
    </location>
</feature>
<evidence type="ECO:0000256" key="4">
    <source>
        <dbReference type="SAM" id="MobiDB-lite"/>
    </source>
</evidence>
<evidence type="ECO:0000259" key="7">
    <source>
        <dbReference type="Pfam" id="PF00930"/>
    </source>
</evidence>
<evidence type="ECO:0000256" key="5">
    <source>
        <dbReference type="SAM" id="Phobius"/>
    </source>
</evidence>
<dbReference type="InterPro" id="IPR002469">
    <property type="entry name" value="Peptidase_S9B_N"/>
</dbReference>
<feature type="compositionally biased region" description="Low complexity" evidence="4">
    <location>
        <begin position="257"/>
        <end position="266"/>
    </location>
</feature>
<dbReference type="EMBL" id="CH916371">
    <property type="protein sequence ID" value="EDV91683.1"/>
    <property type="molecule type" value="Genomic_DNA"/>
</dbReference>
<accession>B4JLS2</accession>
<dbReference type="ESTHER" id="drogr-b4jls2">
    <property type="family name" value="DPP4N_Peptidase_S9"/>
</dbReference>
<dbReference type="PANTHER" id="PTHR11731:SF135">
    <property type="entry name" value="INACTIVE DIPEPTIDYL PEPTIDASE 10-LIKE PROTEIN"/>
    <property type="match status" value="1"/>
</dbReference>
<dbReference type="SUPFAM" id="SSF53474">
    <property type="entry name" value="alpha/beta-Hydrolases"/>
    <property type="match status" value="1"/>
</dbReference>
<evidence type="ECO:0000256" key="1">
    <source>
        <dbReference type="ARBA" id="ARBA00010036"/>
    </source>
</evidence>
<name>B4JLS2_DROGR</name>
<feature type="compositionally biased region" description="Gly residues" evidence="4">
    <location>
        <begin position="267"/>
        <end position="276"/>
    </location>
</feature>
<feature type="region of interest" description="Disordered" evidence="4">
    <location>
        <begin position="519"/>
        <end position="550"/>
    </location>
</feature>
<keyword evidence="5" id="KW-0812">Transmembrane</keyword>
<dbReference type="OrthoDB" id="16520at2759"/>
<dbReference type="STRING" id="7222.B4JLS2"/>
<keyword evidence="5" id="KW-0472">Membrane</keyword>
<keyword evidence="5" id="KW-1133">Transmembrane helix</keyword>
<dbReference type="GO" id="GO:0006508">
    <property type="term" value="P:proteolysis"/>
    <property type="evidence" value="ECO:0007669"/>
    <property type="project" value="InterPro"/>
</dbReference>
<feature type="domain" description="Peptidase S9 prolyl oligopeptidase catalytic" evidence="6">
    <location>
        <begin position="809"/>
        <end position="1011"/>
    </location>
</feature>
<dbReference type="eggNOG" id="KOG2100">
    <property type="taxonomic scope" value="Eukaryota"/>
</dbReference>
<dbReference type="InParanoid" id="B4JLS2"/>
<dbReference type="Gene3D" id="2.140.10.30">
    <property type="entry name" value="Dipeptidylpeptidase IV, N-terminal domain"/>
    <property type="match status" value="3"/>
</dbReference>
<feature type="transmembrane region" description="Helical" evidence="5">
    <location>
        <begin position="55"/>
        <end position="76"/>
    </location>
</feature>
<evidence type="ECO:0000259" key="6">
    <source>
        <dbReference type="Pfam" id="PF00326"/>
    </source>
</evidence>
<dbReference type="FunFam" id="3.40.50.1820:FF:000003">
    <property type="entry name" value="Dipeptidyl peptidase 4"/>
    <property type="match status" value="1"/>
</dbReference>
<organism evidence="9">
    <name type="scientific">Drosophila grimshawi</name>
    <name type="common">Hawaiian fruit fly</name>
    <name type="synonym">Idiomyia grimshawi</name>
    <dbReference type="NCBI Taxonomy" id="7222"/>
    <lineage>
        <taxon>Eukaryota</taxon>
        <taxon>Metazoa</taxon>
        <taxon>Ecdysozoa</taxon>
        <taxon>Arthropoda</taxon>
        <taxon>Hexapoda</taxon>
        <taxon>Insecta</taxon>
        <taxon>Pterygota</taxon>
        <taxon>Neoptera</taxon>
        <taxon>Endopterygota</taxon>
        <taxon>Diptera</taxon>
        <taxon>Brachycera</taxon>
        <taxon>Muscomorpha</taxon>
        <taxon>Ephydroidea</taxon>
        <taxon>Drosophilidae</taxon>
        <taxon>Drosophila</taxon>
        <taxon>Hawaiian Drosophila</taxon>
    </lineage>
</organism>
<dbReference type="PhylomeDB" id="B4JLS2"/>
<evidence type="ECO:0000256" key="3">
    <source>
        <dbReference type="ARBA" id="ARBA00072929"/>
    </source>
</evidence>
<dbReference type="HOGENOM" id="CLU_006105_4_0_1"/>
<comment type="similarity">
    <text evidence="1">Belongs to the peptidase S9B family. DPPIV subfamily.</text>
</comment>
<evidence type="ECO:0000313" key="8">
    <source>
        <dbReference type="EMBL" id="EDV91683.1"/>
    </source>
</evidence>
<dbReference type="FunCoup" id="B4JLS2">
    <property type="interactions" value="161"/>
</dbReference>
<dbReference type="InterPro" id="IPR029058">
    <property type="entry name" value="AB_hydrolase_fold"/>
</dbReference>
<dbReference type="GO" id="GO:0005886">
    <property type="term" value="C:plasma membrane"/>
    <property type="evidence" value="ECO:0007669"/>
    <property type="project" value="TreeGrafter"/>
</dbReference>
<reference evidence="8 9" key="1">
    <citation type="journal article" date="2007" name="Nature">
        <title>Evolution of genes and genomes on the Drosophila phylogeny.</title>
        <authorList>
            <consortium name="Drosophila 12 Genomes Consortium"/>
            <person name="Clark A.G."/>
            <person name="Eisen M.B."/>
            <person name="Smith D.R."/>
            <person name="Bergman C.M."/>
            <person name="Oliver B."/>
            <person name="Markow T.A."/>
            <person name="Kaufman T.C."/>
            <person name="Kellis M."/>
            <person name="Gelbart W."/>
            <person name="Iyer V.N."/>
            <person name="Pollard D.A."/>
            <person name="Sackton T.B."/>
            <person name="Larracuente A.M."/>
            <person name="Singh N.D."/>
            <person name="Abad J.P."/>
            <person name="Abt D.N."/>
            <person name="Adryan B."/>
            <person name="Aguade M."/>
            <person name="Akashi H."/>
            <person name="Anderson W.W."/>
            <person name="Aquadro C.F."/>
            <person name="Ardell D.H."/>
            <person name="Arguello R."/>
            <person name="Artieri C.G."/>
            <person name="Barbash D.A."/>
            <person name="Barker D."/>
            <person name="Barsanti P."/>
            <person name="Batterham P."/>
            <person name="Batzoglou S."/>
            <person name="Begun D."/>
            <person name="Bhutkar A."/>
            <person name="Blanco E."/>
            <person name="Bosak S.A."/>
            <person name="Bradley R.K."/>
            <person name="Brand A.D."/>
            <person name="Brent M.R."/>
            <person name="Brooks A.N."/>
            <person name="Brown R.H."/>
            <person name="Butlin R.K."/>
            <person name="Caggese C."/>
            <person name="Calvi B.R."/>
            <person name="Bernardo de Carvalho A."/>
            <person name="Caspi A."/>
            <person name="Castrezana S."/>
            <person name="Celniker S.E."/>
            <person name="Chang J.L."/>
            <person name="Chapple C."/>
            <person name="Chatterji S."/>
            <person name="Chinwalla A."/>
            <person name="Civetta A."/>
            <person name="Clifton S.W."/>
            <person name="Comeron J.M."/>
            <person name="Costello J.C."/>
            <person name="Coyne J.A."/>
            <person name="Daub J."/>
            <person name="David R.G."/>
            <person name="Delcher A.L."/>
            <person name="Delehaunty K."/>
            <person name="Do C.B."/>
            <person name="Ebling H."/>
            <person name="Edwards K."/>
            <person name="Eickbush T."/>
            <person name="Evans J.D."/>
            <person name="Filipski A."/>
            <person name="Findeiss S."/>
            <person name="Freyhult E."/>
            <person name="Fulton L."/>
            <person name="Fulton R."/>
            <person name="Garcia A.C."/>
            <person name="Gardiner A."/>
            <person name="Garfield D.A."/>
            <person name="Garvin B.E."/>
            <person name="Gibson G."/>
            <person name="Gilbert D."/>
            <person name="Gnerre S."/>
            <person name="Godfrey J."/>
            <person name="Good R."/>
            <person name="Gotea V."/>
            <person name="Gravely B."/>
            <person name="Greenberg A.J."/>
            <person name="Griffiths-Jones S."/>
            <person name="Gross S."/>
            <person name="Guigo R."/>
            <person name="Gustafson E.A."/>
            <person name="Haerty W."/>
            <person name="Hahn M.W."/>
            <person name="Halligan D.L."/>
            <person name="Halpern A.L."/>
            <person name="Halter G.M."/>
            <person name="Han M.V."/>
            <person name="Heger A."/>
            <person name="Hillier L."/>
            <person name="Hinrichs A.S."/>
            <person name="Holmes I."/>
            <person name="Hoskins R.A."/>
            <person name="Hubisz M.J."/>
            <person name="Hultmark D."/>
            <person name="Huntley M.A."/>
            <person name="Jaffe D.B."/>
            <person name="Jagadeeshan S."/>
            <person name="Jeck W.R."/>
            <person name="Johnson J."/>
            <person name="Jones C.D."/>
            <person name="Jordan W.C."/>
            <person name="Karpen G.H."/>
            <person name="Kataoka E."/>
            <person name="Keightley P.D."/>
            <person name="Kheradpour P."/>
            <person name="Kirkness E.F."/>
            <person name="Koerich L.B."/>
            <person name="Kristiansen K."/>
            <person name="Kudrna D."/>
            <person name="Kulathinal R.J."/>
            <person name="Kumar S."/>
            <person name="Kwok R."/>
            <person name="Lander E."/>
            <person name="Langley C.H."/>
            <person name="Lapoint R."/>
            <person name="Lazzaro B.P."/>
            <person name="Lee S.J."/>
            <person name="Levesque L."/>
            <person name="Li R."/>
            <person name="Lin C.F."/>
            <person name="Lin M.F."/>
            <person name="Lindblad-Toh K."/>
            <person name="Llopart A."/>
            <person name="Long M."/>
            <person name="Low L."/>
            <person name="Lozovsky E."/>
            <person name="Lu J."/>
            <person name="Luo M."/>
            <person name="Machado C.A."/>
            <person name="Makalowski W."/>
            <person name="Marzo M."/>
            <person name="Matsuda M."/>
            <person name="Matzkin L."/>
            <person name="McAllister B."/>
            <person name="McBride C.S."/>
            <person name="McKernan B."/>
            <person name="McKernan K."/>
            <person name="Mendez-Lago M."/>
            <person name="Minx P."/>
            <person name="Mollenhauer M.U."/>
            <person name="Montooth K."/>
            <person name="Mount S.M."/>
            <person name="Mu X."/>
            <person name="Myers E."/>
            <person name="Negre B."/>
            <person name="Newfeld S."/>
            <person name="Nielsen R."/>
            <person name="Noor M.A."/>
            <person name="O'Grady P."/>
            <person name="Pachter L."/>
            <person name="Papaceit M."/>
            <person name="Parisi M.J."/>
            <person name="Parisi M."/>
            <person name="Parts L."/>
            <person name="Pedersen J.S."/>
            <person name="Pesole G."/>
            <person name="Phillippy A.M."/>
            <person name="Ponting C.P."/>
            <person name="Pop M."/>
            <person name="Porcelli D."/>
            <person name="Powell J.R."/>
            <person name="Prohaska S."/>
            <person name="Pruitt K."/>
            <person name="Puig M."/>
            <person name="Quesneville H."/>
            <person name="Ram K.R."/>
            <person name="Rand D."/>
            <person name="Rasmussen M.D."/>
            <person name="Reed L.K."/>
            <person name="Reenan R."/>
            <person name="Reily A."/>
            <person name="Remington K.A."/>
            <person name="Rieger T.T."/>
            <person name="Ritchie M.G."/>
            <person name="Robin C."/>
            <person name="Rogers Y.H."/>
            <person name="Rohde C."/>
            <person name="Rozas J."/>
            <person name="Rubenfield M.J."/>
            <person name="Ruiz A."/>
            <person name="Russo S."/>
            <person name="Salzberg S.L."/>
            <person name="Sanchez-Gracia A."/>
            <person name="Saranga D.J."/>
            <person name="Sato H."/>
            <person name="Schaeffer S.W."/>
            <person name="Schatz M.C."/>
            <person name="Schlenke T."/>
            <person name="Schwartz R."/>
            <person name="Segarra C."/>
            <person name="Singh R.S."/>
            <person name="Sirot L."/>
            <person name="Sirota M."/>
            <person name="Sisneros N.B."/>
            <person name="Smith C.D."/>
            <person name="Smith T.F."/>
            <person name="Spieth J."/>
            <person name="Stage D.E."/>
            <person name="Stark A."/>
            <person name="Stephan W."/>
            <person name="Strausberg R.L."/>
            <person name="Strempel S."/>
            <person name="Sturgill D."/>
            <person name="Sutton G."/>
            <person name="Sutton G.G."/>
            <person name="Tao W."/>
            <person name="Teichmann S."/>
            <person name="Tobari Y.N."/>
            <person name="Tomimura Y."/>
            <person name="Tsolas J.M."/>
            <person name="Valente V.L."/>
            <person name="Venter E."/>
            <person name="Venter J.C."/>
            <person name="Vicario S."/>
            <person name="Vieira F.G."/>
            <person name="Vilella A.J."/>
            <person name="Villasante A."/>
            <person name="Walenz B."/>
            <person name="Wang J."/>
            <person name="Wasserman M."/>
            <person name="Watts T."/>
            <person name="Wilson D."/>
            <person name="Wilson R.K."/>
            <person name="Wing R.A."/>
            <person name="Wolfner M.F."/>
            <person name="Wong A."/>
            <person name="Wong G.K."/>
            <person name="Wu C.I."/>
            <person name="Wu G."/>
            <person name="Yamamoto D."/>
            <person name="Yang H.P."/>
            <person name="Yang S.P."/>
            <person name="Yorke J.A."/>
            <person name="Yoshida K."/>
            <person name="Zdobnov E."/>
            <person name="Zhang P."/>
            <person name="Zhang Y."/>
            <person name="Zimin A.V."/>
            <person name="Baldwin J."/>
            <person name="Abdouelleil A."/>
            <person name="Abdulkadir J."/>
            <person name="Abebe A."/>
            <person name="Abera B."/>
            <person name="Abreu J."/>
            <person name="Acer S.C."/>
            <person name="Aftuck L."/>
            <person name="Alexander A."/>
            <person name="An P."/>
            <person name="Anderson E."/>
            <person name="Anderson S."/>
            <person name="Arachi H."/>
            <person name="Azer M."/>
            <person name="Bachantsang P."/>
            <person name="Barry A."/>
            <person name="Bayul T."/>
            <person name="Berlin A."/>
            <person name="Bessette D."/>
            <person name="Bloom T."/>
            <person name="Blye J."/>
            <person name="Boguslavskiy L."/>
            <person name="Bonnet C."/>
            <person name="Boukhgalter B."/>
            <person name="Bourzgui I."/>
            <person name="Brown A."/>
            <person name="Cahill P."/>
            <person name="Channer S."/>
            <person name="Cheshatsang Y."/>
            <person name="Chuda L."/>
            <person name="Citroen M."/>
            <person name="Collymore A."/>
            <person name="Cooke P."/>
            <person name="Costello M."/>
            <person name="D'Aco K."/>
            <person name="Daza R."/>
            <person name="De Haan G."/>
            <person name="DeGray S."/>
            <person name="DeMaso C."/>
            <person name="Dhargay N."/>
            <person name="Dooley K."/>
            <person name="Dooley E."/>
            <person name="Doricent M."/>
            <person name="Dorje P."/>
            <person name="Dorjee K."/>
            <person name="Dupes A."/>
            <person name="Elong R."/>
            <person name="Falk J."/>
            <person name="Farina A."/>
            <person name="Faro S."/>
            <person name="Ferguson D."/>
            <person name="Fisher S."/>
            <person name="Foley C.D."/>
            <person name="Franke A."/>
            <person name="Friedrich D."/>
            <person name="Gadbois L."/>
            <person name="Gearin G."/>
            <person name="Gearin C.R."/>
            <person name="Giannoukos G."/>
            <person name="Goode T."/>
            <person name="Graham J."/>
            <person name="Grandbois E."/>
            <person name="Grewal S."/>
            <person name="Gyaltsen K."/>
            <person name="Hafez N."/>
            <person name="Hagos B."/>
            <person name="Hall J."/>
            <person name="Henson C."/>
            <person name="Hollinger A."/>
            <person name="Honan T."/>
            <person name="Huard M.D."/>
            <person name="Hughes L."/>
            <person name="Hurhula B."/>
            <person name="Husby M.E."/>
            <person name="Kamat A."/>
            <person name="Kanga B."/>
            <person name="Kashin S."/>
            <person name="Khazanovich D."/>
            <person name="Kisner P."/>
            <person name="Lance K."/>
            <person name="Lara M."/>
            <person name="Lee W."/>
            <person name="Lennon N."/>
            <person name="Letendre F."/>
            <person name="LeVine R."/>
            <person name="Lipovsky A."/>
            <person name="Liu X."/>
            <person name="Liu J."/>
            <person name="Liu S."/>
            <person name="Lokyitsang T."/>
            <person name="Lokyitsang Y."/>
            <person name="Lubonja R."/>
            <person name="Lui A."/>
            <person name="MacDonald P."/>
            <person name="Magnisalis V."/>
            <person name="Maru K."/>
            <person name="Matthews C."/>
            <person name="McCusker W."/>
            <person name="McDonough S."/>
            <person name="Mehta T."/>
            <person name="Meldrim J."/>
            <person name="Meneus L."/>
            <person name="Mihai O."/>
            <person name="Mihalev A."/>
            <person name="Mihova T."/>
            <person name="Mittelman R."/>
            <person name="Mlenga V."/>
            <person name="Montmayeur A."/>
            <person name="Mulrain L."/>
            <person name="Navidi A."/>
            <person name="Naylor J."/>
            <person name="Negash T."/>
            <person name="Nguyen T."/>
            <person name="Nguyen N."/>
            <person name="Nicol R."/>
            <person name="Norbu C."/>
            <person name="Norbu N."/>
            <person name="Novod N."/>
            <person name="O'Neill B."/>
            <person name="Osman S."/>
            <person name="Markiewicz E."/>
            <person name="Oyono O.L."/>
            <person name="Patti C."/>
            <person name="Phunkhang P."/>
            <person name="Pierre F."/>
            <person name="Priest M."/>
            <person name="Raghuraman S."/>
            <person name="Rege F."/>
            <person name="Reyes R."/>
            <person name="Rise C."/>
            <person name="Rogov P."/>
            <person name="Ross K."/>
            <person name="Ryan E."/>
            <person name="Settipalli S."/>
            <person name="Shea T."/>
            <person name="Sherpa N."/>
            <person name="Shi L."/>
            <person name="Shih D."/>
            <person name="Sparrow T."/>
            <person name="Spaulding J."/>
            <person name="Stalker J."/>
            <person name="Stange-Thomann N."/>
            <person name="Stavropoulos S."/>
            <person name="Stone C."/>
            <person name="Strader C."/>
            <person name="Tesfaye S."/>
            <person name="Thomson T."/>
            <person name="Thoulutsang Y."/>
            <person name="Thoulutsang D."/>
            <person name="Topham K."/>
            <person name="Topping I."/>
            <person name="Tsamla T."/>
            <person name="Vassiliev H."/>
            <person name="Vo A."/>
            <person name="Wangchuk T."/>
            <person name="Wangdi T."/>
            <person name="Weiand M."/>
            <person name="Wilkinson J."/>
            <person name="Wilson A."/>
            <person name="Yadav S."/>
            <person name="Young G."/>
            <person name="Yu Q."/>
            <person name="Zembek L."/>
            <person name="Zhong D."/>
            <person name="Zimmer A."/>
            <person name="Zwirko Z."/>
            <person name="Jaffe D.B."/>
            <person name="Alvarez P."/>
            <person name="Brockman W."/>
            <person name="Butler J."/>
            <person name="Chin C."/>
            <person name="Gnerre S."/>
            <person name="Grabherr M."/>
            <person name="Kleber M."/>
            <person name="Mauceli E."/>
            <person name="MacCallum I."/>
        </authorList>
    </citation>
    <scope>NUCLEOTIDE SEQUENCE [LARGE SCALE GENOMIC DNA]</scope>
    <source>
        <strain evidence="9">Tucson 15287-2541.00</strain>
    </source>
</reference>
<dbReference type="InterPro" id="IPR050278">
    <property type="entry name" value="Serine_Prot_S9B/DPPIV"/>
</dbReference>
<keyword evidence="2" id="KW-0325">Glycoprotein</keyword>
<keyword evidence="9" id="KW-1185">Reference proteome</keyword>
<dbReference type="SUPFAM" id="SSF82171">
    <property type="entry name" value="DPP6 N-terminal domain-like"/>
    <property type="match status" value="1"/>
</dbReference>
<feature type="domain" description="Dipeptidylpeptidase IV N-terminal" evidence="7">
    <location>
        <begin position="304"/>
        <end position="662"/>
    </location>
</feature>
<dbReference type="GO" id="GO:0008236">
    <property type="term" value="F:serine-type peptidase activity"/>
    <property type="evidence" value="ECO:0007669"/>
    <property type="project" value="InterPro"/>
</dbReference>
<dbReference type="PANTHER" id="PTHR11731">
    <property type="entry name" value="PROTEASE FAMILY S9B,C DIPEPTIDYL-PEPTIDASE IV-RELATED"/>
    <property type="match status" value="1"/>
</dbReference>
<protein>
    <recommendedName>
        <fullName evidence="3">Venom dipeptidyl peptidase 4</fullName>
    </recommendedName>
</protein>
<dbReference type="Pfam" id="PF00930">
    <property type="entry name" value="DPPIV_N"/>
    <property type="match status" value="1"/>
</dbReference>
<feature type="compositionally biased region" description="Polar residues" evidence="4">
    <location>
        <begin position="541"/>
        <end position="550"/>
    </location>
</feature>
<dbReference type="OMA" id="DRVHFQH"/>
<proteinExistence type="inferred from homology"/>